<reference evidence="12 13" key="1">
    <citation type="submission" date="2015-02" db="EMBL/GenBank/DDBJ databases">
        <title>Genome sequene of Rhodovulum sulfidophilum DSM 2351.</title>
        <authorList>
            <person name="Nagao N."/>
        </authorList>
    </citation>
    <scope>NUCLEOTIDE SEQUENCE [LARGE SCALE GENOMIC DNA]</scope>
    <source>
        <strain evidence="12 13">DSM 2351</strain>
    </source>
</reference>
<evidence type="ECO:0000256" key="1">
    <source>
        <dbReference type="ARBA" id="ARBA00022490"/>
    </source>
</evidence>
<dbReference type="GO" id="GO:0004496">
    <property type="term" value="F:mevalonate kinase activity"/>
    <property type="evidence" value="ECO:0007669"/>
    <property type="project" value="InterPro"/>
</dbReference>
<evidence type="ECO:0000256" key="5">
    <source>
        <dbReference type="ARBA" id="ARBA00022777"/>
    </source>
</evidence>
<dbReference type="GO" id="GO:0019287">
    <property type="term" value="P:isopentenyl diphosphate biosynthetic process, mevalonate pathway"/>
    <property type="evidence" value="ECO:0007669"/>
    <property type="project" value="UniProtKB-UniPathway"/>
</dbReference>
<proteinExistence type="predicted"/>
<evidence type="ECO:0000256" key="8">
    <source>
        <dbReference type="ARBA" id="ARBA00023098"/>
    </source>
</evidence>
<dbReference type="Gene3D" id="3.30.230.10">
    <property type="match status" value="1"/>
</dbReference>
<accession>A0A0D6B0H1</accession>
<keyword evidence="7" id="KW-0460">Magnesium</keyword>
<keyword evidence="2" id="KW-0444">Lipid biosynthesis</keyword>
<dbReference type="InterPro" id="IPR020568">
    <property type="entry name" value="Ribosomal_Su5_D2-typ_SF"/>
</dbReference>
<feature type="domain" description="GHMP kinase C-terminal" evidence="11">
    <location>
        <begin position="226"/>
        <end position="290"/>
    </location>
</feature>
<keyword evidence="1" id="KW-0963">Cytoplasm</keyword>
<dbReference type="Proteomes" id="UP000064912">
    <property type="component" value="Chromosome"/>
</dbReference>
<evidence type="ECO:0000313" key="12">
    <source>
        <dbReference type="EMBL" id="BAQ68184.1"/>
    </source>
</evidence>
<gene>
    <name evidence="12" type="ORF">NHU_01019</name>
</gene>
<keyword evidence="6" id="KW-0067">ATP-binding</keyword>
<dbReference type="UniPathway" id="UPA00057">
    <property type="reaction ID" value="UER00098"/>
</dbReference>
<dbReference type="PRINTS" id="PR00959">
    <property type="entry name" value="MEVGALKINASE"/>
</dbReference>
<dbReference type="GO" id="GO:0005524">
    <property type="term" value="F:ATP binding"/>
    <property type="evidence" value="ECO:0007669"/>
    <property type="project" value="UniProtKB-KW"/>
</dbReference>
<keyword evidence="8" id="KW-0443">Lipid metabolism</keyword>
<name>A0A0D6B0H1_RHOSU</name>
<dbReference type="PATRIC" id="fig|35806.4.peg.1043"/>
<dbReference type="AlphaFoldDB" id="A0A0D6B0H1"/>
<sequence>MRVSAPGSIMITGEHAVVYGHPAIVAAIEQRIAIELSPLPERRLEIVSEIAEPASVELDRMEVGGPYRFVLAAAARFALRLPCGARLEIRSEIDPTLGLGSSAAVTVAALGAFARLSGAPTGDLHADALAVVRRIQGRGSGADLAASLMGGMTAYRLGPGMLSGTPPGDARARIEPLPMPPALGLRYAGYKTPTAEVLARIARAMEGREAEFAALYDRMGECAAAAIAAARAQDWTGFGAALARYQGQMAELGVSDETLDRIIADARAMPGLLAAKISGSGLGDCVLALGALPEGFTPVAVAEEGLVIDD</sequence>
<dbReference type="PANTHER" id="PTHR43290:SF2">
    <property type="entry name" value="MEVALONATE KINASE"/>
    <property type="match status" value="1"/>
</dbReference>
<evidence type="ECO:0000256" key="2">
    <source>
        <dbReference type="ARBA" id="ARBA00022516"/>
    </source>
</evidence>
<comment type="pathway">
    <text evidence="9">Isoprenoid biosynthesis; isopentenyl diphosphate biosynthesis via mevalonate pathway; isopentenyl diphosphate from (R)-mevalonate: step 1/3.</text>
</comment>
<dbReference type="InterPro" id="IPR036554">
    <property type="entry name" value="GHMP_kinase_C_sf"/>
</dbReference>
<dbReference type="GO" id="GO:0005737">
    <property type="term" value="C:cytoplasm"/>
    <property type="evidence" value="ECO:0007669"/>
    <property type="project" value="InterPro"/>
</dbReference>
<dbReference type="Pfam" id="PF00288">
    <property type="entry name" value="GHMP_kinases_N"/>
    <property type="match status" value="1"/>
</dbReference>
<dbReference type="InterPro" id="IPR014721">
    <property type="entry name" value="Ribsml_uS5_D2-typ_fold_subgr"/>
</dbReference>
<feature type="domain" description="GHMP kinase N-terminal" evidence="10">
    <location>
        <begin position="69"/>
        <end position="151"/>
    </location>
</feature>
<keyword evidence="3" id="KW-0808">Transferase</keyword>
<evidence type="ECO:0000313" key="13">
    <source>
        <dbReference type="Proteomes" id="UP000064912"/>
    </source>
</evidence>
<evidence type="ECO:0000259" key="11">
    <source>
        <dbReference type="Pfam" id="PF08544"/>
    </source>
</evidence>
<organism evidence="12 13">
    <name type="scientific">Rhodovulum sulfidophilum</name>
    <name type="common">Rhodobacter sulfidophilus</name>
    <dbReference type="NCBI Taxonomy" id="35806"/>
    <lineage>
        <taxon>Bacteria</taxon>
        <taxon>Pseudomonadati</taxon>
        <taxon>Pseudomonadota</taxon>
        <taxon>Alphaproteobacteria</taxon>
        <taxon>Rhodobacterales</taxon>
        <taxon>Paracoccaceae</taxon>
        <taxon>Rhodovulum</taxon>
    </lineage>
</organism>
<dbReference type="SUPFAM" id="SSF54211">
    <property type="entry name" value="Ribosomal protein S5 domain 2-like"/>
    <property type="match status" value="1"/>
</dbReference>
<dbReference type="Gene3D" id="3.30.70.890">
    <property type="entry name" value="GHMP kinase, C-terminal domain"/>
    <property type="match status" value="1"/>
</dbReference>
<evidence type="ECO:0000256" key="6">
    <source>
        <dbReference type="ARBA" id="ARBA00022840"/>
    </source>
</evidence>
<dbReference type="EMBL" id="AP014800">
    <property type="protein sequence ID" value="BAQ68184.1"/>
    <property type="molecule type" value="Genomic_DNA"/>
</dbReference>
<evidence type="ECO:0000256" key="9">
    <source>
        <dbReference type="ARBA" id="ARBA00029438"/>
    </source>
</evidence>
<dbReference type="eggNOG" id="COG1577">
    <property type="taxonomic scope" value="Bacteria"/>
</dbReference>
<dbReference type="InterPro" id="IPR013750">
    <property type="entry name" value="GHMP_kinase_C_dom"/>
</dbReference>
<evidence type="ECO:0000256" key="4">
    <source>
        <dbReference type="ARBA" id="ARBA00022741"/>
    </source>
</evidence>
<evidence type="ECO:0000259" key="10">
    <source>
        <dbReference type="Pfam" id="PF00288"/>
    </source>
</evidence>
<dbReference type="InterPro" id="IPR006205">
    <property type="entry name" value="Mev_gal_kin"/>
</dbReference>
<dbReference type="Pfam" id="PF08544">
    <property type="entry name" value="GHMP_kinases_C"/>
    <property type="match status" value="1"/>
</dbReference>
<dbReference type="KEGG" id="rsu:NHU_01019"/>
<keyword evidence="4" id="KW-0547">Nucleotide-binding</keyword>
<dbReference type="PANTHER" id="PTHR43290">
    <property type="entry name" value="MEVALONATE KINASE"/>
    <property type="match status" value="1"/>
</dbReference>
<evidence type="ECO:0000256" key="3">
    <source>
        <dbReference type="ARBA" id="ARBA00022679"/>
    </source>
</evidence>
<dbReference type="SUPFAM" id="SSF55060">
    <property type="entry name" value="GHMP Kinase, C-terminal domain"/>
    <property type="match status" value="1"/>
</dbReference>
<keyword evidence="5 12" id="KW-0418">Kinase</keyword>
<dbReference type="InterPro" id="IPR006204">
    <property type="entry name" value="GHMP_kinase_N_dom"/>
</dbReference>
<protein>
    <submittedName>
        <fullName evidence="12">Putative mevalonate kinase</fullName>
    </submittedName>
</protein>
<evidence type="ECO:0000256" key="7">
    <source>
        <dbReference type="ARBA" id="ARBA00022842"/>
    </source>
</evidence>